<keyword evidence="2" id="KW-0472">Membrane</keyword>
<feature type="compositionally biased region" description="Basic and acidic residues" evidence="1">
    <location>
        <begin position="1"/>
        <end position="17"/>
    </location>
</feature>
<keyword evidence="2" id="KW-0812">Transmembrane</keyword>
<name>A0A9X3MTT4_9ACTN</name>
<dbReference type="InterPro" id="IPR051200">
    <property type="entry name" value="Host-pathogen_enzymatic-act"/>
</dbReference>
<keyword evidence="2" id="KW-1133">Transmembrane helix</keyword>
<evidence type="ECO:0000313" key="3">
    <source>
        <dbReference type="EMBL" id="MDA0161741.1"/>
    </source>
</evidence>
<dbReference type="InterPro" id="IPR015943">
    <property type="entry name" value="WD40/YVTN_repeat-like_dom_sf"/>
</dbReference>
<dbReference type="RefSeq" id="WP_270040957.1">
    <property type="nucleotide sequence ID" value="NZ_JAPDOD010000014.1"/>
</dbReference>
<dbReference type="EMBL" id="JAPDOD010000014">
    <property type="protein sequence ID" value="MDA0161741.1"/>
    <property type="molecule type" value="Genomic_DNA"/>
</dbReference>
<feature type="compositionally biased region" description="Basic and acidic residues" evidence="1">
    <location>
        <begin position="30"/>
        <end position="58"/>
    </location>
</feature>
<evidence type="ECO:0000256" key="1">
    <source>
        <dbReference type="SAM" id="MobiDB-lite"/>
    </source>
</evidence>
<dbReference type="PANTHER" id="PTHR47197">
    <property type="entry name" value="PROTEIN NIRF"/>
    <property type="match status" value="1"/>
</dbReference>
<dbReference type="AlphaFoldDB" id="A0A9X3MTT4"/>
<accession>A0A9X3MTT4</accession>
<evidence type="ECO:0000313" key="4">
    <source>
        <dbReference type="Proteomes" id="UP001149140"/>
    </source>
</evidence>
<proteinExistence type="predicted"/>
<dbReference type="Gene3D" id="2.130.10.10">
    <property type="entry name" value="YVTN repeat-like/Quinoprotein amine dehydrogenase"/>
    <property type="match status" value="1"/>
</dbReference>
<feature type="region of interest" description="Disordered" evidence="1">
    <location>
        <begin position="1"/>
        <end position="115"/>
    </location>
</feature>
<evidence type="ECO:0000256" key="2">
    <source>
        <dbReference type="SAM" id="Phobius"/>
    </source>
</evidence>
<comment type="caution">
    <text evidence="3">The sequence shown here is derived from an EMBL/GenBank/DDBJ whole genome shotgun (WGS) entry which is preliminary data.</text>
</comment>
<organism evidence="3 4">
    <name type="scientific">Solirubrobacter ginsenosidimutans</name>
    <dbReference type="NCBI Taxonomy" id="490573"/>
    <lineage>
        <taxon>Bacteria</taxon>
        <taxon>Bacillati</taxon>
        <taxon>Actinomycetota</taxon>
        <taxon>Thermoleophilia</taxon>
        <taxon>Solirubrobacterales</taxon>
        <taxon>Solirubrobacteraceae</taxon>
        <taxon>Solirubrobacter</taxon>
    </lineage>
</organism>
<gene>
    <name evidence="3" type="ORF">OM076_15820</name>
</gene>
<dbReference type="SUPFAM" id="SSF51004">
    <property type="entry name" value="C-terminal (heme d1) domain of cytochrome cd1-nitrite reductase"/>
    <property type="match status" value="1"/>
</dbReference>
<keyword evidence="4" id="KW-1185">Reference proteome</keyword>
<protein>
    <recommendedName>
        <fullName evidence="5">YncE family protein</fullName>
    </recommendedName>
</protein>
<sequence>MSDHDDRLWARRTDAARVQRAWTEGGPAPSERHRDTGAGPVRRHDTTAGGEPGRELARWDATPVDIRPAAPARREPLIAPGRSRPLGGVAVAPAHTRPTDGHTAPVHPRPPGGNAFRRPRVAVEHEDVPGPDVAAEPKARTSSTLFAAIGVVIVLSVVAVLLIPRSPGTPAMTVFRVPAQPTGLVSAGGELWVAAPAAGAVWVLDEASGRPAGPALKLDGTPARVVLEPSFAWIADTEHSAVVRASREDPTTRRTYEAGPDLSDLTVLGGTVWTASSADGTVRALEPSGRRHVLRVGARPIALAGDGRRLVALDAAGTLVRIDPDTKRPQGAAIDLGGEPVDVALTGDVAWVADARAGTVRAVDLDSGSGDAPVDVGRGPIAIAADEQGVYVLTRGDRTLVHLGLDGRVRDRLTLPSSPTALALDPRHVWIAAGTNDVIRVDR</sequence>
<dbReference type="InterPro" id="IPR011048">
    <property type="entry name" value="Haem_d1_sf"/>
</dbReference>
<dbReference type="PANTHER" id="PTHR47197:SF3">
    <property type="entry name" value="DIHYDRO-HEME D1 DEHYDROGENASE"/>
    <property type="match status" value="1"/>
</dbReference>
<feature type="transmembrane region" description="Helical" evidence="2">
    <location>
        <begin position="145"/>
        <end position="163"/>
    </location>
</feature>
<reference evidence="3" key="1">
    <citation type="submission" date="2022-10" db="EMBL/GenBank/DDBJ databases">
        <title>The WGS of Solirubrobacter ginsenosidimutans DSM 21036.</title>
        <authorList>
            <person name="Jiang Z."/>
        </authorList>
    </citation>
    <scope>NUCLEOTIDE SEQUENCE</scope>
    <source>
        <strain evidence="3">DSM 21036</strain>
    </source>
</reference>
<evidence type="ECO:0008006" key="5">
    <source>
        <dbReference type="Google" id="ProtNLM"/>
    </source>
</evidence>
<dbReference type="Proteomes" id="UP001149140">
    <property type="component" value="Unassembled WGS sequence"/>
</dbReference>